<feature type="compositionally biased region" description="Polar residues" evidence="2">
    <location>
        <begin position="23"/>
        <end position="42"/>
    </location>
</feature>
<sequence length="544" mass="59317">MSDSISQKSSGLDTCLPYAKTNPHLSNELRSVTSSRDSSLQKVWSEDYYDDKHASEGPSSQSLTDSTTDSQTHIASGQEPSRSMASEQQNSPKHRSHSRSVTDLLPFRSPRQSSSSRDQSPSKQDIETEFMPTFTGDRDGVIKVADKSRGGLSSWFTGSSTPMSLPFGEKTLPDLPSTTSSRSVSPERPTPQRRPTYGSAIPSPKPQTGMFGGFFSKAPVEEPKLSPAELMNDELLTLDINAALFPNGTPADPFSPASFKNLLLNAEGILQKLQSAYKTQTLSLHEIQIEKSVMEEELEEAGTRAQMYKSQLEDMATKVQESDAALSDLVEELAKEKKARQEEKEAREKSIALVKENANARSTRIQVQGTEDEDLGISDAVSPGIRKDRKMWRGSADMSTEGESDAESFGGDSVFSRSRSPTFTMNSVSTRDGTPEIHQAQFARMLPNTNPPSQRPKQQLQQRSTFQKIMQGISTPAVAQNVDKDPYGGIGMGDEGCSNCRGKDASVAWDTVGLLRAENQGLKAQVATLEEGLDGALAICYGIH</sequence>
<feature type="compositionally biased region" description="Low complexity" evidence="2">
    <location>
        <begin position="59"/>
        <end position="72"/>
    </location>
</feature>
<dbReference type="GeneID" id="19460914"/>
<dbReference type="STRING" id="1116229.S3CL42"/>
<dbReference type="OrthoDB" id="5377009at2759"/>
<name>S3CL42_GLAL2</name>
<gene>
    <name evidence="3" type="ORF">GLAREA_01856</name>
</gene>
<accession>S3CL42</accession>
<dbReference type="OMA" id="SDWFQGK"/>
<dbReference type="eggNOG" id="ENOG502SCZX">
    <property type="taxonomic scope" value="Eukaryota"/>
</dbReference>
<evidence type="ECO:0000256" key="1">
    <source>
        <dbReference type="SAM" id="Coils"/>
    </source>
</evidence>
<feature type="compositionally biased region" description="Polar residues" evidence="2">
    <location>
        <begin position="154"/>
        <end position="163"/>
    </location>
</feature>
<dbReference type="KEGG" id="glz:GLAREA_01856"/>
<keyword evidence="4" id="KW-1185">Reference proteome</keyword>
<dbReference type="Proteomes" id="UP000016922">
    <property type="component" value="Unassembled WGS sequence"/>
</dbReference>
<feature type="region of interest" description="Disordered" evidence="2">
    <location>
        <begin position="150"/>
        <end position="208"/>
    </location>
</feature>
<feature type="coiled-coil region" evidence="1">
    <location>
        <begin position="284"/>
        <end position="350"/>
    </location>
</feature>
<evidence type="ECO:0000313" key="4">
    <source>
        <dbReference type="Proteomes" id="UP000016922"/>
    </source>
</evidence>
<dbReference type="RefSeq" id="XP_008087263.1">
    <property type="nucleotide sequence ID" value="XM_008089072.1"/>
</dbReference>
<feature type="compositionally biased region" description="Low complexity" evidence="2">
    <location>
        <begin position="106"/>
        <end position="123"/>
    </location>
</feature>
<keyword evidence="1" id="KW-0175">Coiled coil</keyword>
<organism evidence="3 4">
    <name type="scientific">Glarea lozoyensis (strain ATCC 20868 / MF5171)</name>
    <dbReference type="NCBI Taxonomy" id="1116229"/>
    <lineage>
        <taxon>Eukaryota</taxon>
        <taxon>Fungi</taxon>
        <taxon>Dikarya</taxon>
        <taxon>Ascomycota</taxon>
        <taxon>Pezizomycotina</taxon>
        <taxon>Leotiomycetes</taxon>
        <taxon>Helotiales</taxon>
        <taxon>Helotiaceae</taxon>
        <taxon>Glarea</taxon>
    </lineage>
</organism>
<reference evidence="3 4" key="1">
    <citation type="journal article" date="2013" name="BMC Genomics">
        <title>Genomics-driven discovery of the pneumocandin biosynthetic gene cluster in the fungus Glarea lozoyensis.</title>
        <authorList>
            <person name="Chen L."/>
            <person name="Yue Q."/>
            <person name="Zhang X."/>
            <person name="Xiang M."/>
            <person name="Wang C."/>
            <person name="Li S."/>
            <person name="Che Y."/>
            <person name="Ortiz-Lopez F.J."/>
            <person name="Bills G.F."/>
            <person name="Liu X."/>
            <person name="An Z."/>
        </authorList>
    </citation>
    <scope>NUCLEOTIDE SEQUENCE [LARGE SCALE GENOMIC DNA]</scope>
    <source>
        <strain evidence="4">ATCC 20868 / MF5171</strain>
    </source>
</reference>
<dbReference type="AlphaFoldDB" id="S3CL42"/>
<dbReference type="EMBL" id="KE145371">
    <property type="protein sequence ID" value="EPE25944.1"/>
    <property type="molecule type" value="Genomic_DNA"/>
</dbReference>
<proteinExistence type="predicted"/>
<feature type="compositionally biased region" description="Polar residues" evidence="2">
    <location>
        <begin position="73"/>
        <end position="91"/>
    </location>
</feature>
<protein>
    <submittedName>
        <fullName evidence="3">Uncharacterized protein</fullName>
    </submittedName>
</protein>
<evidence type="ECO:0000313" key="3">
    <source>
        <dbReference type="EMBL" id="EPE25944.1"/>
    </source>
</evidence>
<feature type="region of interest" description="Disordered" evidence="2">
    <location>
        <begin position="1"/>
        <end position="134"/>
    </location>
</feature>
<feature type="compositionally biased region" description="Polar residues" evidence="2">
    <location>
        <begin position="415"/>
        <end position="432"/>
    </location>
</feature>
<feature type="compositionally biased region" description="Polar residues" evidence="2">
    <location>
        <begin position="1"/>
        <end position="12"/>
    </location>
</feature>
<evidence type="ECO:0000256" key="2">
    <source>
        <dbReference type="SAM" id="MobiDB-lite"/>
    </source>
</evidence>
<feature type="region of interest" description="Disordered" evidence="2">
    <location>
        <begin position="361"/>
        <end position="433"/>
    </location>
</feature>
<dbReference type="HOGENOM" id="CLU_030582_1_0_1"/>